<organism evidence="1 2">
    <name type="scientific">Blattamonas nauphoetae</name>
    <dbReference type="NCBI Taxonomy" id="2049346"/>
    <lineage>
        <taxon>Eukaryota</taxon>
        <taxon>Metamonada</taxon>
        <taxon>Preaxostyla</taxon>
        <taxon>Oxymonadida</taxon>
        <taxon>Blattamonas</taxon>
    </lineage>
</organism>
<evidence type="ECO:0000313" key="1">
    <source>
        <dbReference type="EMBL" id="KAK2956053.1"/>
    </source>
</evidence>
<reference evidence="1 2" key="1">
    <citation type="journal article" date="2022" name="bioRxiv">
        <title>Genomics of Preaxostyla Flagellates Illuminates Evolutionary Transitions and the Path Towards Mitochondrial Loss.</title>
        <authorList>
            <person name="Novak L.V.F."/>
            <person name="Treitli S.C."/>
            <person name="Pyrih J."/>
            <person name="Halakuc P."/>
            <person name="Pipaliya S.V."/>
            <person name="Vacek V."/>
            <person name="Brzon O."/>
            <person name="Soukal P."/>
            <person name="Eme L."/>
            <person name="Dacks J.B."/>
            <person name="Karnkowska A."/>
            <person name="Elias M."/>
            <person name="Hampl V."/>
        </authorList>
    </citation>
    <scope>NUCLEOTIDE SEQUENCE [LARGE SCALE GENOMIC DNA]</scope>
    <source>
        <strain evidence="1">NAU3</strain>
        <tissue evidence="1">Gut</tissue>
    </source>
</reference>
<gene>
    <name evidence="1" type="ORF">BLNAU_9029</name>
</gene>
<keyword evidence="2" id="KW-1185">Reference proteome</keyword>
<accession>A0ABQ9XX53</accession>
<sequence>MQTGKLHTRATIPDNSCGTVHTGYDLWSGVYYVNISKINLYDENYTWMTLWTNSTSDLSSDWISISSSPFFQYEKTYYVEEIYNGECRLSFPTGLKFVFPKKQSIFAEYGFVIISCARRLHLLLSSTSPQEASPSIIATTLQ</sequence>
<protein>
    <submittedName>
        <fullName evidence="1">Uncharacterized protein</fullName>
    </submittedName>
</protein>
<comment type="caution">
    <text evidence="1">The sequence shown here is derived from an EMBL/GenBank/DDBJ whole genome shotgun (WGS) entry which is preliminary data.</text>
</comment>
<dbReference type="EMBL" id="JARBJD010000060">
    <property type="protein sequence ID" value="KAK2956053.1"/>
    <property type="molecule type" value="Genomic_DNA"/>
</dbReference>
<proteinExistence type="predicted"/>
<dbReference type="Proteomes" id="UP001281761">
    <property type="component" value="Unassembled WGS sequence"/>
</dbReference>
<evidence type="ECO:0000313" key="2">
    <source>
        <dbReference type="Proteomes" id="UP001281761"/>
    </source>
</evidence>
<name>A0ABQ9XX53_9EUKA</name>